<dbReference type="AlphaFoldDB" id="A0A9P4HEN3"/>
<evidence type="ECO:0000313" key="2">
    <source>
        <dbReference type="Proteomes" id="UP000799777"/>
    </source>
</evidence>
<proteinExistence type="predicted"/>
<dbReference type="Proteomes" id="UP000799777">
    <property type="component" value="Unassembled WGS sequence"/>
</dbReference>
<protein>
    <submittedName>
        <fullName evidence="1">Uncharacterized protein</fullName>
    </submittedName>
</protein>
<feature type="non-terminal residue" evidence="1">
    <location>
        <position position="1"/>
    </location>
</feature>
<evidence type="ECO:0000313" key="1">
    <source>
        <dbReference type="EMBL" id="KAF2032869.1"/>
    </source>
</evidence>
<dbReference type="EMBL" id="ML978170">
    <property type="protein sequence ID" value="KAF2032869.1"/>
    <property type="molecule type" value="Genomic_DNA"/>
</dbReference>
<gene>
    <name evidence="1" type="ORF">EK21DRAFT_60127</name>
</gene>
<comment type="caution">
    <text evidence="1">The sequence shown here is derived from an EMBL/GenBank/DDBJ whole genome shotgun (WGS) entry which is preliminary data.</text>
</comment>
<organism evidence="1 2">
    <name type="scientific">Setomelanomma holmii</name>
    <dbReference type="NCBI Taxonomy" id="210430"/>
    <lineage>
        <taxon>Eukaryota</taxon>
        <taxon>Fungi</taxon>
        <taxon>Dikarya</taxon>
        <taxon>Ascomycota</taxon>
        <taxon>Pezizomycotina</taxon>
        <taxon>Dothideomycetes</taxon>
        <taxon>Pleosporomycetidae</taxon>
        <taxon>Pleosporales</taxon>
        <taxon>Pleosporineae</taxon>
        <taxon>Phaeosphaeriaceae</taxon>
        <taxon>Setomelanomma</taxon>
    </lineage>
</organism>
<dbReference type="OrthoDB" id="3943081at2759"/>
<reference evidence="1" key="1">
    <citation type="journal article" date="2020" name="Stud. Mycol.">
        <title>101 Dothideomycetes genomes: a test case for predicting lifestyles and emergence of pathogens.</title>
        <authorList>
            <person name="Haridas S."/>
            <person name="Albert R."/>
            <person name="Binder M."/>
            <person name="Bloem J."/>
            <person name="Labutti K."/>
            <person name="Salamov A."/>
            <person name="Andreopoulos B."/>
            <person name="Baker S."/>
            <person name="Barry K."/>
            <person name="Bills G."/>
            <person name="Bluhm B."/>
            <person name="Cannon C."/>
            <person name="Castanera R."/>
            <person name="Culley D."/>
            <person name="Daum C."/>
            <person name="Ezra D."/>
            <person name="Gonzalez J."/>
            <person name="Henrissat B."/>
            <person name="Kuo A."/>
            <person name="Liang C."/>
            <person name="Lipzen A."/>
            <person name="Lutzoni F."/>
            <person name="Magnuson J."/>
            <person name="Mondo S."/>
            <person name="Nolan M."/>
            <person name="Ohm R."/>
            <person name="Pangilinan J."/>
            <person name="Park H.-J."/>
            <person name="Ramirez L."/>
            <person name="Alfaro M."/>
            <person name="Sun H."/>
            <person name="Tritt A."/>
            <person name="Yoshinaga Y."/>
            <person name="Zwiers L.-H."/>
            <person name="Turgeon B."/>
            <person name="Goodwin S."/>
            <person name="Spatafora J."/>
            <person name="Crous P."/>
            <person name="Grigoriev I."/>
        </authorList>
    </citation>
    <scope>NUCLEOTIDE SEQUENCE</scope>
    <source>
        <strain evidence="1">CBS 110217</strain>
    </source>
</reference>
<keyword evidence="2" id="KW-1185">Reference proteome</keyword>
<sequence length="51" mass="5728">SNLPLPLAPEIYIAAAYLLNCTPTRTIGWKTLFEMAYSKQPSIAHLRVYSC</sequence>
<name>A0A9P4HEN3_9PLEO</name>
<accession>A0A9P4HEN3</accession>